<dbReference type="InterPro" id="IPR010994">
    <property type="entry name" value="RuvA_2-like"/>
</dbReference>
<organism evidence="3 4">
    <name type="scientific">Cellulomonas denverensis</name>
    <dbReference type="NCBI Taxonomy" id="264297"/>
    <lineage>
        <taxon>Bacteria</taxon>
        <taxon>Bacillati</taxon>
        <taxon>Actinomycetota</taxon>
        <taxon>Actinomycetes</taxon>
        <taxon>Micrococcales</taxon>
        <taxon>Cellulomonadaceae</taxon>
        <taxon>Cellulomonas</taxon>
    </lineage>
</organism>
<gene>
    <name evidence="3" type="ORF">HGA03_12075</name>
</gene>
<feature type="compositionally biased region" description="Basic and acidic residues" evidence="1">
    <location>
        <begin position="222"/>
        <end position="242"/>
    </location>
</feature>
<dbReference type="PANTHER" id="PTHR30471:SF3">
    <property type="entry name" value="UPF0758 PROTEIN YEES-RELATED"/>
    <property type="match status" value="1"/>
</dbReference>
<dbReference type="InterPro" id="IPR046778">
    <property type="entry name" value="UPF0758_N"/>
</dbReference>
<dbReference type="EMBL" id="JAAXOX010000006">
    <property type="protein sequence ID" value="NKY23400.1"/>
    <property type="molecule type" value="Genomic_DNA"/>
</dbReference>
<reference evidence="3 4" key="1">
    <citation type="submission" date="2020-04" db="EMBL/GenBank/DDBJ databases">
        <title>MicrobeNet Type strains.</title>
        <authorList>
            <person name="Nicholson A.C."/>
        </authorList>
    </citation>
    <scope>NUCLEOTIDE SEQUENCE [LARGE SCALE GENOMIC DNA]</scope>
    <source>
        <strain evidence="3 4">ATCC BAA-788</strain>
    </source>
</reference>
<sequence length="318" mass="32342">MTSLLADTDPWDRPRERMLRLGADALSDVELVALLLGSGRRGSGVLDCAQDLLATHGGLSGLADQDSVTLTAVPGVGPAKATRLVAALALARRFGTSTDRRQTVRGPDDIRRVAAPLLAGVRDDRVAVIAADRASRVLGTTVLADVRAHDRPVPVRLVLAAALRHGAVTFALAHRCTARPDGGGAPGTPSPGPYDHGARGANATTATGRAGSTTDRTAGATPDRRVATSSDRPADATPDRRAGTTADRPAGTTADRPAGTTDRPAHTAGARGAGSPDRSAGADDREFTALIANAAGLCGLRLLDHVALLLDDGGDAAG</sequence>
<accession>A0A7X6KWF1</accession>
<proteinExistence type="predicted"/>
<feature type="domain" description="UPF0758" evidence="2">
    <location>
        <begin position="10"/>
        <end position="81"/>
    </location>
</feature>
<feature type="region of interest" description="Disordered" evidence="1">
    <location>
        <begin position="180"/>
        <end position="282"/>
    </location>
</feature>
<dbReference type="Proteomes" id="UP000581206">
    <property type="component" value="Unassembled WGS sequence"/>
</dbReference>
<evidence type="ECO:0000313" key="4">
    <source>
        <dbReference type="Proteomes" id="UP000581206"/>
    </source>
</evidence>
<dbReference type="InterPro" id="IPR001405">
    <property type="entry name" value="UPF0758"/>
</dbReference>
<dbReference type="PANTHER" id="PTHR30471">
    <property type="entry name" value="DNA REPAIR PROTEIN RADC"/>
    <property type="match status" value="1"/>
</dbReference>
<dbReference type="Pfam" id="PF20582">
    <property type="entry name" value="UPF0758_N"/>
    <property type="match status" value="1"/>
</dbReference>
<keyword evidence="4" id="KW-1185">Reference proteome</keyword>
<evidence type="ECO:0000256" key="1">
    <source>
        <dbReference type="SAM" id="MobiDB-lite"/>
    </source>
</evidence>
<name>A0A7X6KWF1_9CELL</name>
<evidence type="ECO:0000259" key="2">
    <source>
        <dbReference type="Pfam" id="PF20582"/>
    </source>
</evidence>
<protein>
    <recommendedName>
        <fullName evidence="2">UPF0758 domain-containing protein</fullName>
    </recommendedName>
</protein>
<dbReference type="AlphaFoldDB" id="A0A7X6KWF1"/>
<comment type="caution">
    <text evidence="3">The sequence shown here is derived from an EMBL/GenBank/DDBJ whole genome shotgun (WGS) entry which is preliminary data.</text>
</comment>
<dbReference type="RefSeq" id="WP_168630539.1">
    <property type="nucleotide sequence ID" value="NZ_BONL01000006.1"/>
</dbReference>
<feature type="compositionally biased region" description="Low complexity" evidence="1">
    <location>
        <begin position="199"/>
        <end position="221"/>
    </location>
</feature>
<evidence type="ECO:0000313" key="3">
    <source>
        <dbReference type="EMBL" id="NKY23400.1"/>
    </source>
</evidence>
<dbReference type="SUPFAM" id="SSF47781">
    <property type="entry name" value="RuvA domain 2-like"/>
    <property type="match status" value="1"/>
</dbReference>